<dbReference type="RefSeq" id="YP_010769201.1">
    <property type="nucleotide sequence ID" value="NC_073907.1"/>
</dbReference>
<organism evidence="1 2">
    <name type="scientific">ssRNA phage Gerhypos.3_17</name>
    <dbReference type="NCBI Taxonomy" id="2786290"/>
    <lineage>
        <taxon>Viruses</taxon>
        <taxon>Riboviria</taxon>
        <taxon>Orthornavirae</taxon>
        <taxon>Lenarviricota</taxon>
        <taxon>Leviviricetes</taxon>
        <taxon>Norzivirales</taxon>
        <taxon>Fiersviridae</taxon>
        <taxon>Chahsmivirus</taxon>
        <taxon>Chahsmivirus agrivivens</taxon>
    </lineage>
</organism>
<accession>A0A8S5KZ65</accession>
<gene>
    <name evidence="1" type="primary">Gerhypos.3_17_1</name>
</gene>
<protein>
    <submittedName>
        <fullName evidence="1">Uncharacterized protein</fullName>
    </submittedName>
</protein>
<dbReference type="Proteomes" id="UP000679939">
    <property type="component" value="Segment"/>
</dbReference>
<evidence type="ECO:0000313" key="1">
    <source>
        <dbReference type="EMBL" id="DAD50138.1"/>
    </source>
</evidence>
<dbReference type="KEGG" id="vg:80398153"/>
<proteinExistence type="predicted"/>
<dbReference type="EMBL" id="BK013442">
    <property type="protein sequence ID" value="DAD50138.1"/>
    <property type="molecule type" value="Genomic_RNA"/>
</dbReference>
<keyword evidence="2" id="KW-1185">Reference proteome</keyword>
<dbReference type="GeneID" id="80398153"/>
<reference evidence="1" key="1">
    <citation type="submission" date="2020-09" db="EMBL/GenBank/DDBJ databases">
        <title>Leviviricetes taxonomy.</title>
        <authorList>
            <person name="Stockdale S.R."/>
            <person name="Callanan J."/>
            <person name="Adriaenssens E.M."/>
            <person name="Kuhn J.H."/>
            <person name="Rumnieks J."/>
            <person name="Shkoporov A."/>
            <person name="Draper L.A."/>
            <person name="Ross P."/>
            <person name="Hill C."/>
        </authorList>
    </citation>
    <scope>NUCLEOTIDE SEQUENCE</scope>
</reference>
<sequence length="122" mass="13677">MKQVSFSNFIAFGKRMSIDIRVISSFDVNGQAIGIPTQFTISDEIPNTGDSDGIHISFNEMAERLIHDLVLQLNSRGLTALGIELTKRFRNSVEFADGYLESFAGIIALIYELNNETFRVEE</sequence>
<evidence type="ECO:0000313" key="2">
    <source>
        <dbReference type="Proteomes" id="UP000679939"/>
    </source>
</evidence>
<name>A0A8S5KZ65_9VIRU</name>